<comment type="caution">
    <text evidence="3">The sequence shown here is derived from an EMBL/GenBank/DDBJ whole genome shotgun (WGS) entry which is preliminary data.</text>
</comment>
<proteinExistence type="predicted"/>
<organism evidence="3 4">
    <name type="scientific">Nelumbo nucifera</name>
    <name type="common">Sacred lotus</name>
    <dbReference type="NCBI Taxonomy" id="4432"/>
    <lineage>
        <taxon>Eukaryota</taxon>
        <taxon>Viridiplantae</taxon>
        <taxon>Streptophyta</taxon>
        <taxon>Embryophyta</taxon>
        <taxon>Tracheophyta</taxon>
        <taxon>Spermatophyta</taxon>
        <taxon>Magnoliopsida</taxon>
        <taxon>Proteales</taxon>
        <taxon>Nelumbonaceae</taxon>
        <taxon>Nelumbo</taxon>
    </lineage>
</organism>
<protein>
    <submittedName>
        <fullName evidence="3">Uncharacterized protein</fullName>
    </submittedName>
</protein>
<keyword evidence="2" id="KW-0812">Transmembrane</keyword>
<keyword evidence="4" id="KW-1185">Reference proteome</keyword>
<keyword evidence="2" id="KW-0472">Membrane</keyword>
<accession>A0A822YGY5</accession>
<evidence type="ECO:0000256" key="2">
    <source>
        <dbReference type="SAM" id="Phobius"/>
    </source>
</evidence>
<gene>
    <name evidence="3" type="ORF">HUJ06_009380</name>
</gene>
<dbReference type="PANTHER" id="PTHR34781:SF2">
    <property type="entry name" value="TRANSMEMBRANE PROTEIN"/>
    <property type="match status" value="1"/>
</dbReference>
<feature type="compositionally biased region" description="Polar residues" evidence="1">
    <location>
        <begin position="131"/>
        <end position="143"/>
    </location>
</feature>
<feature type="transmembrane region" description="Helical" evidence="2">
    <location>
        <begin position="57"/>
        <end position="75"/>
    </location>
</feature>
<feature type="region of interest" description="Disordered" evidence="1">
    <location>
        <begin position="120"/>
        <end position="143"/>
    </location>
</feature>
<evidence type="ECO:0000313" key="4">
    <source>
        <dbReference type="Proteomes" id="UP000607653"/>
    </source>
</evidence>
<sequence length="143" mass="15686">MRDQDQQSRDFYDLCAQIHNVLRSPPLPIPYSSLSAVMAPWAWPSFSRTPMTTTTQVSPAGFASLFLGISIALMLCGSVTFLIGFMLMPWVLGFVMVFNVIGLFSNLSGIGRAILCPTTPTSSPSRKDLSGQRSPCRSCQFSR</sequence>
<evidence type="ECO:0000313" key="3">
    <source>
        <dbReference type="EMBL" id="DAD30529.1"/>
    </source>
</evidence>
<dbReference type="EMBL" id="DUZY01000003">
    <property type="protein sequence ID" value="DAD30529.1"/>
    <property type="molecule type" value="Genomic_DNA"/>
</dbReference>
<evidence type="ECO:0000256" key="1">
    <source>
        <dbReference type="SAM" id="MobiDB-lite"/>
    </source>
</evidence>
<reference evidence="3 4" key="1">
    <citation type="journal article" date="2020" name="Mol. Biol. Evol.">
        <title>Distinct Expression and Methylation Patterns for Genes with Different Fates following a Single Whole-Genome Duplication in Flowering Plants.</title>
        <authorList>
            <person name="Shi T."/>
            <person name="Rahmani R.S."/>
            <person name="Gugger P.F."/>
            <person name="Wang M."/>
            <person name="Li H."/>
            <person name="Zhang Y."/>
            <person name="Li Z."/>
            <person name="Wang Q."/>
            <person name="Van de Peer Y."/>
            <person name="Marchal K."/>
            <person name="Chen J."/>
        </authorList>
    </citation>
    <scope>NUCLEOTIDE SEQUENCE [LARGE SCALE GENOMIC DNA]</scope>
    <source>
        <tissue evidence="3">Leaf</tissue>
    </source>
</reference>
<feature type="transmembrane region" description="Helical" evidence="2">
    <location>
        <begin position="81"/>
        <end position="104"/>
    </location>
</feature>
<dbReference type="PANTHER" id="PTHR34781">
    <property type="entry name" value="TRANSMEMBRANE PROTEIN"/>
    <property type="match status" value="1"/>
</dbReference>
<name>A0A822YGY5_NELNU</name>
<dbReference type="Proteomes" id="UP000607653">
    <property type="component" value="Unassembled WGS sequence"/>
</dbReference>
<keyword evidence="2" id="KW-1133">Transmembrane helix</keyword>
<dbReference type="AlphaFoldDB" id="A0A822YGY5"/>